<dbReference type="Gene3D" id="1.25.40.10">
    <property type="entry name" value="Tetratricopeptide repeat domain"/>
    <property type="match status" value="5"/>
</dbReference>
<evidence type="ECO:0000313" key="2">
    <source>
        <dbReference type="EMBL" id="MEU6821063.1"/>
    </source>
</evidence>
<comment type="caution">
    <text evidence="2">The sequence shown here is derived from an EMBL/GenBank/DDBJ whole genome shotgun (WGS) entry which is preliminary data.</text>
</comment>
<dbReference type="Gene3D" id="3.40.50.300">
    <property type="entry name" value="P-loop containing nucleotide triphosphate hydrolases"/>
    <property type="match status" value="1"/>
</dbReference>
<gene>
    <name evidence="2" type="ORF">ABZ921_10565</name>
</gene>
<organism evidence="2 3">
    <name type="scientific">Streptomyces atriruber</name>
    <dbReference type="NCBI Taxonomy" id="545121"/>
    <lineage>
        <taxon>Bacteria</taxon>
        <taxon>Bacillati</taxon>
        <taxon>Actinomycetota</taxon>
        <taxon>Actinomycetes</taxon>
        <taxon>Kitasatosporales</taxon>
        <taxon>Streptomycetaceae</taxon>
        <taxon>Streptomyces</taxon>
    </lineage>
</organism>
<feature type="region of interest" description="Disordered" evidence="1">
    <location>
        <begin position="79"/>
        <end position="113"/>
    </location>
</feature>
<feature type="compositionally biased region" description="Basic and acidic residues" evidence="1">
    <location>
        <begin position="11"/>
        <end position="21"/>
    </location>
</feature>
<dbReference type="SUPFAM" id="SSF48452">
    <property type="entry name" value="TPR-like"/>
    <property type="match status" value="3"/>
</dbReference>
<keyword evidence="3" id="KW-1185">Reference proteome</keyword>
<protein>
    <submittedName>
        <fullName evidence="2">Tetratricopeptide repeat protein</fullName>
    </submittedName>
</protein>
<feature type="region of interest" description="Disordered" evidence="1">
    <location>
        <begin position="1"/>
        <end position="25"/>
    </location>
</feature>
<reference evidence="2 3" key="1">
    <citation type="submission" date="2024-06" db="EMBL/GenBank/DDBJ databases">
        <title>The Natural Products Discovery Center: Release of the First 8490 Sequenced Strains for Exploring Actinobacteria Biosynthetic Diversity.</title>
        <authorList>
            <person name="Kalkreuter E."/>
            <person name="Kautsar S.A."/>
            <person name="Yang D."/>
            <person name="Bader C.D."/>
            <person name="Teijaro C.N."/>
            <person name="Fluegel L."/>
            <person name="Davis C.M."/>
            <person name="Simpson J.R."/>
            <person name="Lauterbach L."/>
            <person name="Steele A.D."/>
            <person name="Gui C."/>
            <person name="Meng S."/>
            <person name="Li G."/>
            <person name="Viehrig K."/>
            <person name="Ye F."/>
            <person name="Su P."/>
            <person name="Kiefer A.F."/>
            <person name="Nichols A."/>
            <person name="Cepeda A.J."/>
            <person name="Yan W."/>
            <person name="Fan B."/>
            <person name="Jiang Y."/>
            <person name="Adhikari A."/>
            <person name="Zheng C.-J."/>
            <person name="Schuster L."/>
            <person name="Cowan T.M."/>
            <person name="Smanski M.J."/>
            <person name="Chevrette M.G."/>
            <person name="De Carvalho L.P.S."/>
            <person name="Shen B."/>
        </authorList>
    </citation>
    <scope>NUCLEOTIDE SEQUENCE [LARGE SCALE GENOMIC DNA]</scope>
    <source>
        <strain evidence="2 3">NPDC046838</strain>
    </source>
</reference>
<name>A0ABV3BJ82_9ACTN</name>
<sequence length="1680" mass="178377">MDITGVASRVDSVDPRRREQQSWEQSVAHGAALLREASEDRWSVTVDVGLGYEHCEPHPLPYRPSTDVLAAPYLPVPEPVAEPVGDPTGVPTGDPAREPAGEPLGDGTGSNRPLPSLWARHDAIRFHPRDELDFLQDWFQAPDSRGPRTRIVLLHGVGGAGKTRLAAELAHRLSTTGWYAGFLVREPDSQDRAWLADVASPLLVVVDYAEDRKSADVINVLRTLRHREAPTCLLLTARTISSWWDEEIAVALKEDGHPYELHDSALAARHPRHTGVYRAALRSFGGSEATAMGSSPPPDPASGRWTTLDLVMLAWLAARADGTEGVPGSEDELYEKVLDHELGYWVRAYKTQIGKPSRRTRQVLREAGACLSLLAPREARLDHTLKSIDELAGDAGRRDEIAALLTDLLPAAPEDGTLAVRPDPLGTHLAAGVFGTDRVLLEGCLKEADLDERLNACVSISRFAASSGEESSAADIAQAALAAAPDLWRPALSVAATQGGIFLEALERLAAAEDSPLPLAGLATSVPAGHSTLRNLALIATKHSEPDGVDATSEEARAARASWLNNLSVRLSEMGEREDALRAISEAVGLYRALAEAAPAAFLPNLAMSLSNQSNRLSDTGERAAALASVTEAVELYRTLAETDTGFLPNLATSLNNLSNRLAESGDRQGALTSITEAVEIRRALVDVEHAAYLPDLAASLNNLSNQQGDTGDREAALASITEAVALYRTLAEADPAAFLPNLASSLNNLANQQSEVGDRAAALESIIEAVEIRRALVGTNRAAFLSDLAGSLSNLSVQQSEVGRRGEALASSTESVDLYRDIAQANPAAFSAGLAGALNNLSNRLSDSGDREGALASITEAAALYRALARANPAAFLPDLAMVLNNLSNQQGEMGDGEAALVSITEAVAIRRPLARANPAAFLPDLAGSLSNLSNWLSDSGDREGALASITEAVAFYRALAQANPAAFLPDLAMVLNNLSNRQGEMGVREAALASVIEAVEIRRSLVRTNRAAFLPDLAGSLSNLSGRLSAVGDREAALAAATEAADVFRSLARTDPAAFLPHLATALNNLSVQQGDAGSLEAALASIIEAVEIRRTLAEANPAAFLDGLAGSLNNLSVQQSEVGDSEAALASITEAVALYRTLAEANPAGLLPDLASALSNHSNRLSAVGDHEAALVSVTEAVEIRRGLARTNPDAFLPDLPGTLNNLSGRLSALGDRAAALEAISEAVSLYRTLARTSPGAFLPDLAKALSNLSAQQHEATDHEAALVSVTEAMEIRRGLARTNPAAFLSDLGFSLNDLFHQQDARQRLAEARHTSDQVISEFPSGPQAELLASRAGWFHLHDDHAGATSDLLAAAQCADTTTEPAWAGRSRRAVRGVVEELGRSEPARPYLDSVLADLPAWANTTLSPETIERFDQWLSARSWSDRETFLREAYPLLSAPEEQAALGAARMLYPEAIGLDALAEFLAAADEHGLVPVLDALGESSSRVDLVEQWLATPTWPEDLEFLEHHQQQLTEDPLVRDVLAAQSDDPTSLQHLGILDLLRRLPATDVYDAIIDPSTAVDTAMAFVGEGRPDELVPLFLAAPVLTETPFVTAYLFAVRAVFVPEAVDEDAPTPTDLIAEAAEQGSEVQRGAGAARLRRLAQHRPEHAAELLRLATALTASEPAPNAETPSGIG</sequence>
<dbReference type="InterPro" id="IPR011990">
    <property type="entry name" value="TPR-like_helical_dom_sf"/>
</dbReference>
<proteinExistence type="predicted"/>
<evidence type="ECO:0000256" key="1">
    <source>
        <dbReference type="SAM" id="MobiDB-lite"/>
    </source>
</evidence>
<dbReference type="EMBL" id="JBEYXV010000004">
    <property type="protein sequence ID" value="MEU6821063.1"/>
    <property type="molecule type" value="Genomic_DNA"/>
</dbReference>
<dbReference type="SUPFAM" id="SSF52540">
    <property type="entry name" value="P-loop containing nucleoside triphosphate hydrolases"/>
    <property type="match status" value="1"/>
</dbReference>
<dbReference type="SMART" id="SM00028">
    <property type="entry name" value="TPR"/>
    <property type="match status" value="10"/>
</dbReference>
<dbReference type="InterPro" id="IPR027417">
    <property type="entry name" value="P-loop_NTPase"/>
</dbReference>
<dbReference type="PANTHER" id="PTHR19959">
    <property type="entry name" value="KINESIN LIGHT CHAIN"/>
    <property type="match status" value="1"/>
</dbReference>
<dbReference type="PANTHER" id="PTHR19959:SF119">
    <property type="entry name" value="FUNGAL LIPASE-LIKE DOMAIN-CONTAINING PROTEIN"/>
    <property type="match status" value="1"/>
</dbReference>
<accession>A0ABV3BJ82</accession>
<evidence type="ECO:0000313" key="3">
    <source>
        <dbReference type="Proteomes" id="UP001551176"/>
    </source>
</evidence>
<dbReference type="Proteomes" id="UP001551176">
    <property type="component" value="Unassembled WGS sequence"/>
</dbReference>
<dbReference type="InterPro" id="IPR019734">
    <property type="entry name" value="TPR_rpt"/>
</dbReference>
<dbReference type="RefSeq" id="WP_359347028.1">
    <property type="nucleotide sequence ID" value="NZ_JBEYXV010000004.1"/>
</dbReference>
<dbReference type="Pfam" id="PF13374">
    <property type="entry name" value="TPR_10"/>
    <property type="match status" value="4"/>
</dbReference>